<evidence type="ECO:0000259" key="6">
    <source>
        <dbReference type="Pfam" id="PF04453"/>
    </source>
</evidence>
<evidence type="ECO:0000256" key="4">
    <source>
        <dbReference type="SAM" id="Phobius"/>
    </source>
</evidence>
<feature type="domain" description="LptD C-terminal" evidence="6">
    <location>
        <begin position="366"/>
        <end position="829"/>
    </location>
</feature>
<name>A0A2H9T663_9ZZZZ</name>
<dbReference type="Pfam" id="PF04453">
    <property type="entry name" value="LptD"/>
    <property type="match status" value="1"/>
</dbReference>
<reference evidence="7" key="1">
    <citation type="journal article" date="2017" name="Appl. Environ. Microbiol.">
        <title>Molecular characterization of an Endozoicomonas-like organism causing infection in king scallop Pecten maximus L.</title>
        <authorList>
            <person name="Cano I."/>
            <person name="van Aerle R."/>
            <person name="Ross S."/>
            <person name="Verner-Jeffreys D.W."/>
            <person name="Paley R.K."/>
            <person name="Rimmer G."/>
            <person name="Ryder D."/>
            <person name="Hooper P."/>
            <person name="Stone D."/>
            <person name="Feist S.W."/>
        </authorList>
    </citation>
    <scope>NUCLEOTIDE SEQUENCE</scope>
</reference>
<keyword evidence="2 4" id="KW-0472">Membrane</keyword>
<dbReference type="Gene3D" id="2.60.450.10">
    <property type="entry name" value="Lipopolysaccharide (LPS) transport protein A like domain"/>
    <property type="match status" value="1"/>
</dbReference>
<evidence type="ECO:0000313" key="7">
    <source>
        <dbReference type="EMBL" id="PJE78716.1"/>
    </source>
</evidence>
<dbReference type="GO" id="GO:0009279">
    <property type="term" value="C:cell outer membrane"/>
    <property type="evidence" value="ECO:0007669"/>
    <property type="project" value="InterPro"/>
</dbReference>
<dbReference type="PANTHER" id="PTHR30189">
    <property type="entry name" value="LPS-ASSEMBLY PROTEIN"/>
    <property type="match status" value="1"/>
</dbReference>
<dbReference type="AlphaFoldDB" id="A0A2H9T663"/>
<keyword evidence="4" id="KW-1133">Transmembrane helix</keyword>
<gene>
    <name evidence="7" type="primary">lptD</name>
    <name evidence="7" type="ORF">CI610_02336</name>
</gene>
<feature type="domain" description="Organic solvent tolerance-like N-terminal" evidence="5">
    <location>
        <begin position="124"/>
        <end position="254"/>
    </location>
</feature>
<dbReference type="Pfam" id="PF03968">
    <property type="entry name" value="LptD_N"/>
    <property type="match status" value="1"/>
</dbReference>
<dbReference type="InterPro" id="IPR005653">
    <property type="entry name" value="OstA-like_N"/>
</dbReference>
<dbReference type="GO" id="GO:0043165">
    <property type="term" value="P:Gram-negative-bacterium-type cell outer membrane assembly"/>
    <property type="evidence" value="ECO:0007669"/>
    <property type="project" value="InterPro"/>
</dbReference>
<proteinExistence type="inferred from homology"/>
<comment type="caution">
    <text evidence="7">The sequence shown here is derived from an EMBL/GenBank/DDBJ whole genome shotgun (WGS) entry which is preliminary data.</text>
</comment>
<evidence type="ECO:0000256" key="2">
    <source>
        <dbReference type="ARBA" id="ARBA00023136"/>
    </source>
</evidence>
<dbReference type="EMBL" id="NSIT01000137">
    <property type="protein sequence ID" value="PJE78716.1"/>
    <property type="molecule type" value="Genomic_DNA"/>
</dbReference>
<dbReference type="InterPro" id="IPR020889">
    <property type="entry name" value="LipoPS_assembly_LptD"/>
</dbReference>
<dbReference type="GO" id="GO:1990351">
    <property type="term" value="C:transporter complex"/>
    <property type="evidence" value="ECO:0007669"/>
    <property type="project" value="TreeGrafter"/>
</dbReference>
<evidence type="ECO:0000256" key="3">
    <source>
        <dbReference type="ARBA" id="ARBA00023237"/>
    </source>
</evidence>
<sequence length="915" mass="105168">MDIHRFLLRFGITSLTAGILAVSGFTFVYGDVLPEGEVSPEKTQQKQTPLTCQPFDDGQSCGEVKENNKKQVLLSQSLDWVPFSQLTDLQKRSELPYSCGAYIEPRREGLEFSVNPEDAPIVAESDESTYQDESLATFTGNVLVRKGSRQLQSDRVTFDKLKNYATFEGNVVYREKGVLLTSDKGAAQVDSGWATMDNLHYVLHDARVRGEAGSMVRNEDTSLDLANAMYTSCPPGDGGWRLQAEKVNLDPVTGFGSARNTTIWVEGIPVLYTPYLYFPIDDRRQTGFLYPSFSFSSDNGTSLSLPYYWNLAPNYDVTITPNYMSKRGLLLENEFRYLTEKQKGELGIAGLSGDKLRDENPYYNENRWLLNWRHSLQMTPRWNMDIDYANASDKDYFRDFGSQLGVTSEGPLNQTIATHYMGRDEAYDWQFSLAANQYKNMSRTDDDPYNQLPHMELKGQWLASEFLNIGYVADYSRFERADDWNYVREVDDDRFDPKYNVKRSIYDDGYGLSKAEGQRAYAETGISYDMRSSYGFIKPAAKIRHVQYRLDNLEKDEVIKDLSYAYRSSFKANDYTETPSTTVPVVSLDSGLYLERQLSLGGSSFTHTFEPRAKYLYVPYVKGQEMNPIFDTAELDFSYESLWRDNRFTGYDRLGDANQLSLGFSSRLLGDNGVEKLRFGIGQTVYFQDRKVYIDPYQGSEKEHMDDEDVDLEAQRKRLHEELEAPVSPLAAELVYTINRSANLRQDVSWNTDRNRLDNYGFYFRYHSDQDYRKVLNMGYRYRNQTDRFEKDDDGDHIHDPTDPTGFKTTSNNLSLGDVSFAWPVTRNWSALGRWQYDLTNNRNFEVMSGMEYNSCCYQVRLLWRSWTDPDDNLDHPSRKRGVFLQFVLRGLGGLGSGSADDYLSGIQGYTQREK</sequence>
<protein>
    <submittedName>
        <fullName evidence="7">LPS-assembly protein LptD</fullName>
    </submittedName>
</protein>
<accession>A0A2H9T663</accession>
<dbReference type="InterPro" id="IPR007543">
    <property type="entry name" value="LptD_C"/>
</dbReference>
<keyword evidence="1" id="KW-0732">Signal</keyword>
<evidence type="ECO:0000256" key="1">
    <source>
        <dbReference type="ARBA" id="ARBA00022729"/>
    </source>
</evidence>
<keyword evidence="4" id="KW-0812">Transmembrane</keyword>
<dbReference type="HAMAP" id="MF_01411">
    <property type="entry name" value="LPS_assembly_LptD"/>
    <property type="match status" value="1"/>
</dbReference>
<organism evidence="7">
    <name type="scientific">invertebrate metagenome</name>
    <dbReference type="NCBI Taxonomy" id="1711999"/>
    <lineage>
        <taxon>unclassified sequences</taxon>
        <taxon>metagenomes</taxon>
        <taxon>organismal metagenomes</taxon>
    </lineage>
</organism>
<dbReference type="GO" id="GO:0015920">
    <property type="term" value="P:lipopolysaccharide transport"/>
    <property type="evidence" value="ECO:0007669"/>
    <property type="project" value="InterPro"/>
</dbReference>
<feature type="transmembrane region" description="Helical" evidence="4">
    <location>
        <begin position="7"/>
        <end position="29"/>
    </location>
</feature>
<dbReference type="PANTHER" id="PTHR30189:SF1">
    <property type="entry name" value="LPS-ASSEMBLY PROTEIN LPTD"/>
    <property type="match status" value="1"/>
</dbReference>
<evidence type="ECO:0000259" key="5">
    <source>
        <dbReference type="Pfam" id="PF03968"/>
    </source>
</evidence>
<keyword evidence="3" id="KW-0998">Cell outer membrane</keyword>
<dbReference type="InterPro" id="IPR050218">
    <property type="entry name" value="LptD"/>
</dbReference>